<organism evidence="2">
    <name type="scientific">Planktothricoides sp. SpSt-374</name>
    <dbReference type="NCBI Taxonomy" id="2282167"/>
    <lineage>
        <taxon>Bacteria</taxon>
        <taxon>Bacillati</taxon>
        <taxon>Cyanobacteriota</taxon>
        <taxon>Cyanophyceae</taxon>
        <taxon>Oscillatoriophycideae</taxon>
        <taxon>Oscillatoriales</taxon>
        <taxon>Oscillatoriaceae</taxon>
        <taxon>Planktothricoides</taxon>
    </lineage>
</organism>
<accession>A0A7C3VFE5</accession>
<protein>
    <submittedName>
        <fullName evidence="2">M23 family metallopeptidase</fullName>
    </submittedName>
</protein>
<dbReference type="Gene3D" id="2.70.70.10">
    <property type="entry name" value="Glucose Permease (Domain IIA)"/>
    <property type="match status" value="1"/>
</dbReference>
<evidence type="ECO:0000259" key="1">
    <source>
        <dbReference type="Pfam" id="PF01551"/>
    </source>
</evidence>
<dbReference type="PANTHER" id="PTHR21666">
    <property type="entry name" value="PEPTIDASE-RELATED"/>
    <property type="match status" value="1"/>
</dbReference>
<feature type="domain" description="M23ase beta-sheet core" evidence="1">
    <location>
        <begin position="138"/>
        <end position="179"/>
    </location>
</feature>
<dbReference type="Pfam" id="PF01551">
    <property type="entry name" value="Peptidase_M23"/>
    <property type="match status" value="1"/>
</dbReference>
<evidence type="ECO:0000313" key="2">
    <source>
        <dbReference type="EMBL" id="HGG00134.1"/>
    </source>
</evidence>
<gene>
    <name evidence="2" type="ORF">ENR15_05590</name>
</gene>
<dbReference type="InterPro" id="IPR050570">
    <property type="entry name" value="Cell_wall_metabolism_enzyme"/>
</dbReference>
<sequence length="196" mass="21558">MLFLAVMTVVAVVLLQWQPEPVVAQDDNGVQIATGSSWQGASFPVEDFRGYSSPFGYRISPTGQATREFHSGLDIAAPMGSFIRNWWSGKVVEVVNDDRCGVGLVVESGYWDHIYCHMLGDVNSASGQDYLIDREGGVLIRNGQYLPAGARIGRVGMSGRATGPHLHWGMRYNGEWYDPALVLRAMYGEQSQVSQN</sequence>
<dbReference type="PANTHER" id="PTHR21666:SF293">
    <property type="entry name" value="SLL1488 PROTEIN"/>
    <property type="match status" value="1"/>
</dbReference>
<dbReference type="GO" id="GO:0004222">
    <property type="term" value="F:metalloendopeptidase activity"/>
    <property type="evidence" value="ECO:0007669"/>
    <property type="project" value="TreeGrafter"/>
</dbReference>
<dbReference type="AlphaFoldDB" id="A0A7C3VFE5"/>
<reference evidence="2" key="1">
    <citation type="journal article" date="2020" name="mSystems">
        <title>Genome- and Community-Level Interaction Insights into Carbon Utilization and Element Cycling Functions of Hydrothermarchaeota in Hydrothermal Sediment.</title>
        <authorList>
            <person name="Zhou Z."/>
            <person name="Liu Y."/>
            <person name="Xu W."/>
            <person name="Pan J."/>
            <person name="Luo Z.H."/>
            <person name="Li M."/>
        </authorList>
    </citation>
    <scope>NUCLEOTIDE SEQUENCE [LARGE SCALE GENOMIC DNA]</scope>
    <source>
        <strain evidence="2">SpSt-374</strain>
    </source>
</reference>
<comment type="caution">
    <text evidence="2">The sequence shown here is derived from an EMBL/GenBank/DDBJ whole genome shotgun (WGS) entry which is preliminary data.</text>
</comment>
<dbReference type="InterPro" id="IPR016047">
    <property type="entry name" value="M23ase_b-sheet_dom"/>
</dbReference>
<dbReference type="InterPro" id="IPR011055">
    <property type="entry name" value="Dup_hybrid_motif"/>
</dbReference>
<proteinExistence type="predicted"/>
<dbReference type="SUPFAM" id="SSF51261">
    <property type="entry name" value="Duplicated hybrid motif"/>
    <property type="match status" value="1"/>
</dbReference>
<dbReference type="CDD" id="cd12797">
    <property type="entry name" value="M23_peptidase"/>
    <property type="match status" value="1"/>
</dbReference>
<dbReference type="EMBL" id="DSPX01000052">
    <property type="protein sequence ID" value="HGG00134.1"/>
    <property type="molecule type" value="Genomic_DNA"/>
</dbReference>
<name>A0A7C3VFE5_9CYAN</name>